<accession>A0AAV0TQB1</accession>
<gene>
    <name evidence="1" type="ORF">HBR001_LOCUS3670</name>
</gene>
<dbReference type="AlphaFoldDB" id="A0AAV0TQB1"/>
<comment type="caution">
    <text evidence="1">The sequence shown here is derived from an EMBL/GenBank/DDBJ whole genome shotgun (WGS) entry which is preliminary data.</text>
</comment>
<dbReference type="EMBL" id="CANTFL010000612">
    <property type="protein sequence ID" value="CAI5725713.1"/>
    <property type="molecule type" value="Genomic_DNA"/>
</dbReference>
<keyword evidence="2" id="KW-1185">Reference proteome</keyword>
<organism evidence="1 2">
    <name type="scientific">Hyaloperonospora brassicae</name>
    <name type="common">Brassica downy mildew</name>
    <name type="synonym">Peronospora brassicae</name>
    <dbReference type="NCBI Taxonomy" id="162125"/>
    <lineage>
        <taxon>Eukaryota</taxon>
        <taxon>Sar</taxon>
        <taxon>Stramenopiles</taxon>
        <taxon>Oomycota</taxon>
        <taxon>Peronosporomycetes</taxon>
        <taxon>Peronosporales</taxon>
        <taxon>Peronosporaceae</taxon>
        <taxon>Hyaloperonospora</taxon>
    </lineage>
</organism>
<evidence type="ECO:0008006" key="3">
    <source>
        <dbReference type="Google" id="ProtNLM"/>
    </source>
</evidence>
<evidence type="ECO:0000313" key="2">
    <source>
        <dbReference type="Proteomes" id="UP001162031"/>
    </source>
</evidence>
<name>A0AAV0TQB1_HYABA</name>
<proteinExistence type="predicted"/>
<protein>
    <recommendedName>
        <fullName evidence="3">HMG box domain-containing protein</fullName>
    </recommendedName>
</protein>
<sequence>MTSTGRMKYSAEDLEAAARAYTAGAKNTAFKNGLVYNREALLANVNVIYRAKYNATRSTGFLTIRWVSCFFKRHPDLSLRDSQFIKRVWNEASIEGQSQFFDEYLKHIIGRNARLNQMFDMDETMIFEKSKQTKVIVVKGS</sequence>
<evidence type="ECO:0000313" key="1">
    <source>
        <dbReference type="EMBL" id="CAI5725713.1"/>
    </source>
</evidence>
<reference evidence="1" key="1">
    <citation type="submission" date="2022-12" db="EMBL/GenBank/DDBJ databases">
        <authorList>
            <person name="Webb A."/>
        </authorList>
    </citation>
    <scope>NUCLEOTIDE SEQUENCE</scope>
    <source>
        <strain evidence="1">Hp1</strain>
    </source>
</reference>
<dbReference type="Proteomes" id="UP001162031">
    <property type="component" value="Unassembled WGS sequence"/>
</dbReference>